<dbReference type="EMBL" id="BMXK01000001">
    <property type="protein sequence ID" value="GHD00490.1"/>
    <property type="molecule type" value="Genomic_DNA"/>
</dbReference>
<protein>
    <submittedName>
        <fullName evidence="1">Uncharacterized protein</fullName>
    </submittedName>
</protein>
<reference evidence="2" key="1">
    <citation type="journal article" date="2019" name="Int. J. Syst. Evol. Microbiol.">
        <title>The Global Catalogue of Microorganisms (GCM) 10K type strain sequencing project: providing services to taxonomists for standard genome sequencing and annotation.</title>
        <authorList>
            <consortium name="The Broad Institute Genomics Platform"/>
            <consortium name="The Broad Institute Genome Sequencing Center for Infectious Disease"/>
            <person name="Wu L."/>
            <person name="Ma J."/>
        </authorList>
    </citation>
    <scope>NUCLEOTIDE SEQUENCE [LARGE SCALE GENOMIC DNA]</scope>
    <source>
        <strain evidence="2">KCTC 19466</strain>
    </source>
</reference>
<evidence type="ECO:0000313" key="1">
    <source>
        <dbReference type="EMBL" id="GHD00490.1"/>
    </source>
</evidence>
<gene>
    <name evidence="1" type="ORF">GCM10008096_03870</name>
</gene>
<keyword evidence="2" id="KW-1185">Reference proteome</keyword>
<proteinExistence type="predicted"/>
<comment type="caution">
    <text evidence="1">The sequence shown here is derived from an EMBL/GenBank/DDBJ whole genome shotgun (WGS) entry which is preliminary data.</text>
</comment>
<accession>A0ABQ3GBA3</accession>
<evidence type="ECO:0000313" key="2">
    <source>
        <dbReference type="Proteomes" id="UP000642819"/>
    </source>
</evidence>
<sequence>MAAKAALLARAPVVGAEVGSGSAVAMGSRFVEKWFAWPPESSRSRPAVLALALRFSHEAPLRAAGGPNVLNFLNMFKKK</sequence>
<dbReference type="Proteomes" id="UP000642819">
    <property type="component" value="Unassembled WGS sequence"/>
</dbReference>
<name>A0ABQ3GBA3_9MICC</name>
<organism evidence="1 2">
    <name type="scientific">Zhihengliuella salsuginis</name>
    <dbReference type="NCBI Taxonomy" id="578222"/>
    <lineage>
        <taxon>Bacteria</taxon>
        <taxon>Bacillati</taxon>
        <taxon>Actinomycetota</taxon>
        <taxon>Actinomycetes</taxon>
        <taxon>Micrococcales</taxon>
        <taxon>Micrococcaceae</taxon>
        <taxon>Zhihengliuella</taxon>
    </lineage>
</organism>